<evidence type="ECO:0000256" key="2">
    <source>
        <dbReference type="RuleBase" id="RU003707"/>
    </source>
</evidence>
<dbReference type="InterPro" id="IPR001753">
    <property type="entry name" value="Enoyl-CoA_hydra/iso"/>
</dbReference>
<evidence type="ECO:0000313" key="3">
    <source>
        <dbReference type="EMBL" id="MDQ0504465.1"/>
    </source>
</evidence>
<dbReference type="Proteomes" id="UP001241747">
    <property type="component" value="Unassembled WGS sequence"/>
</dbReference>
<dbReference type="PANTHER" id="PTHR42964">
    <property type="entry name" value="ENOYL-COA HYDRATASE"/>
    <property type="match status" value="1"/>
</dbReference>
<reference evidence="3 4" key="1">
    <citation type="submission" date="2023-07" db="EMBL/GenBank/DDBJ databases">
        <title>Genomic Encyclopedia of Type Strains, Phase IV (KMG-IV): sequencing the most valuable type-strain genomes for metagenomic binning, comparative biology and taxonomic classification.</title>
        <authorList>
            <person name="Goeker M."/>
        </authorList>
    </citation>
    <scope>NUCLEOTIDE SEQUENCE [LARGE SCALE GENOMIC DNA]</scope>
    <source>
        <strain evidence="3 4">DSM 3770</strain>
    </source>
</reference>
<gene>
    <name evidence="3" type="ORF">QOZ94_001239</name>
</gene>
<dbReference type="PANTHER" id="PTHR42964:SF1">
    <property type="entry name" value="POLYKETIDE BIOSYNTHESIS ENOYL-COA HYDRATASE PKSH-RELATED"/>
    <property type="match status" value="1"/>
</dbReference>
<dbReference type="InterPro" id="IPR018376">
    <property type="entry name" value="Enoyl-CoA_hyd/isom_CS"/>
</dbReference>
<dbReference type="InterPro" id="IPR014748">
    <property type="entry name" value="Enoyl-CoA_hydra_C"/>
</dbReference>
<dbReference type="InterPro" id="IPR029045">
    <property type="entry name" value="ClpP/crotonase-like_dom_sf"/>
</dbReference>
<dbReference type="InterPro" id="IPR051683">
    <property type="entry name" value="Enoyl-CoA_Hydratase/Isomerase"/>
</dbReference>
<dbReference type="Gene3D" id="1.10.12.10">
    <property type="entry name" value="Lyase 2-enoyl-coa Hydratase, Chain A, domain 2"/>
    <property type="match status" value="1"/>
</dbReference>
<dbReference type="Pfam" id="PF00378">
    <property type="entry name" value="ECH_1"/>
    <property type="match status" value="1"/>
</dbReference>
<sequence length="274" mass="29395">MTDAPDTPAPAASTTDPMVLTSIVGAVGTITLNDNARRNALSAALLDAVIGAIAAFEAKSVRVVILRAAPGLKVWSAGHDIKELPRGHEDPLGYGDPLERALRTIRSYPGPVIALVQGSVWGGAFDLVLSCDMIIADETSAFAITPANLGLPYNTTGLLHCLNRLPLNLVKEMFFTANPVKAEQAAKWGIINHLVAAADIETFTTELATHIATKAPLAIAVVKEQLRVLTDFQPVAAQVFERIQDMRRAVYESADYEEGISAFLEKRKPVFRGV</sequence>
<proteinExistence type="inferred from homology"/>
<dbReference type="EMBL" id="JAUSVY010000002">
    <property type="protein sequence ID" value="MDQ0504465.1"/>
    <property type="molecule type" value="Genomic_DNA"/>
</dbReference>
<evidence type="ECO:0000313" key="4">
    <source>
        <dbReference type="Proteomes" id="UP001241747"/>
    </source>
</evidence>
<keyword evidence="4" id="KW-1185">Reference proteome</keyword>
<dbReference type="RefSeq" id="WP_237345050.1">
    <property type="nucleotide sequence ID" value="NZ_JABWGX010000007.1"/>
</dbReference>
<comment type="similarity">
    <text evidence="1 2">Belongs to the enoyl-CoA hydratase/isomerase family.</text>
</comment>
<protein>
    <submittedName>
        <fullName evidence="3">Methylmalonyl-CoA decarboxylase</fullName>
    </submittedName>
</protein>
<comment type="caution">
    <text evidence="3">The sequence shown here is derived from an EMBL/GenBank/DDBJ whole genome shotgun (WGS) entry which is preliminary data.</text>
</comment>
<dbReference type="SUPFAM" id="SSF52096">
    <property type="entry name" value="ClpP/crotonase"/>
    <property type="match status" value="1"/>
</dbReference>
<dbReference type="CDD" id="cd06558">
    <property type="entry name" value="crotonase-like"/>
    <property type="match status" value="1"/>
</dbReference>
<dbReference type="NCBIfam" id="NF008506">
    <property type="entry name" value="PRK11423.1"/>
    <property type="match status" value="1"/>
</dbReference>
<name>A0ABU0LBN0_XANAG</name>
<organism evidence="3 4">
    <name type="scientific">Xanthobacter agilis</name>
    <dbReference type="NCBI Taxonomy" id="47492"/>
    <lineage>
        <taxon>Bacteria</taxon>
        <taxon>Pseudomonadati</taxon>
        <taxon>Pseudomonadota</taxon>
        <taxon>Alphaproteobacteria</taxon>
        <taxon>Hyphomicrobiales</taxon>
        <taxon>Xanthobacteraceae</taxon>
        <taxon>Xanthobacter</taxon>
    </lineage>
</organism>
<dbReference type="PROSITE" id="PS00166">
    <property type="entry name" value="ENOYL_COA_HYDRATASE"/>
    <property type="match status" value="1"/>
</dbReference>
<accession>A0ABU0LBN0</accession>
<dbReference type="Gene3D" id="3.90.226.10">
    <property type="entry name" value="2-enoyl-CoA Hydratase, Chain A, domain 1"/>
    <property type="match status" value="1"/>
</dbReference>
<evidence type="ECO:0000256" key="1">
    <source>
        <dbReference type="ARBA" id="ARBA00005254"/>
    </source>
</evidence>